<evidence type="ECO:0000313" key="3">
    <source>
        <dbReference type="Proteomes" id="UP000799538"/>
    </source>
</evidence>
<dbReference type="Proteomes" id="UP000799538">
    <property type="component" value="Unassembled WGS sequence"/>
</dbReference>
<dbReference type="InterPro" id="IPR036188">
    <property type="entry name" value="FAD/NAD-bd_sf"/>
</dbReference>
<gene>
    <name evidence="2" type="ORF">BDZ85DRAFT_301687</name>
</gene>
<name>A0A6A6G6T9_9PEZI</name>
<evidence type="ECO:0000256" key="1">
    <source>
        <dbReference type="ARBA" id="ARBA00010139"/>
    </source>
</evidence>
<dbReference type="PANTHER" id="PTHR42877">
    <property type="entry name" value="L-ORNITHINE N(5)-MONOOXYGENASE-RELATED"/>
    <property type="match status" value="1"/>
</dbReference>
<proteinExistence type="inferred from homology"/>
<dbReference type="OrthoDB" id="3971593at2759"/>
<keyword evidence="3" id="KW-1185">Reference proteome</keyword>
<dbReference type="SUPFAM" id="SSF51905">
    <property type="entry name" value="FAD/NAD(P)-binding domain"/>
    <property type="match status" value="1"/>
</dbReference>
<dbReference type="InterPro" id="IPR051209">
    <property type="entry name" value="FAD-bind_Monooxygenase_sf"/>
</dbReference>
<comment type="similarity">
    <text evidence="1">Belongs to the FAD-binding monooxygenase family.</text>
</comment>
<dbReference type="PANTHER" id="PTHR42877:SF1">
    <property type="entry name" value="FAD-BINDING MONOOXYGENASE STCW"/>
    <property type="match status" value="1"/>
</dbReference>
<sequence>MSDTQGVSGILNTFQIQKDFLSEPARSSLPTSPDPGIEHVTYEKNHDIGGTWLDNRYPGCACVIPSHAYTYDWALNPDWPRFFSYGTEIWASSAPSSTSGHLVLEANGGGCQG</sequence>
<dbReference type="AlphaFoldDB" id="A0A6A6G6T9"/>
<reference evidence="3" key="1">
    <citation type="journal article" date="2020" name="Stud. Mycol.">
        <title>101 Dothideomycetes genomes: A test case for predicting lifestyles and emergence of pathogens.</title>
        <authorList>
            <person name="Haridas S."/>
            <person name="Albert R."/>
            <person name="Binder M."/>
            <person name="Bloem J."/>
            <person name="LaButti K."/>
            <person name="Salamov A."/>
            <person name="Andreopoulos B."/>
            <person name="Baker S."/>
            <person name="Barry K."/>
            <person name="Bills G."/>
            <person name="Bluhm B."/>
            <person name="Cannon C."/>
            <person name="Castanera R."/>
            <person name="Culley D."/>
            <person name="Daum C."/>
            <person name="Ezra D."/>
            <person name="Gonzalez J."/>
            <person name="Henrissat B."/>
            <person name="Kuo A."/>
            <person name="Liang C."/>
            <person name="Lipzen A."/>
            <person name="Lutzoni F."/>
            <person name="Magnuson J."/>
            <person name="Mondo S."/>
            <person name="Nolan M."/>
            <person name="Ohm R."/>
            <person name="Pangilinan J."/>
            <person name="Park H.-J."/>
            <person name="Ramirez L."/>
            <person name="Alfaro M."/>
            <person name="Sun H."/>
            <person name="Tritt A."/>
            <person name="Yoshinaga Y."/>
            <person name="Zwiers L.-H."/>
            <person name="Turgeon B."/>
            <person name="Goodwin S."/>
            <person name="Spatafora J."/>
            <person name="Crous P."/>
            <person name="Grigoriev I."/>
        </authorList>
    </citation>
    <scope>NUCLEOTIDE SEQUENCE [LARGE SCALE GENOMIC DNA]</scope>
    <source>
        <strain evidence="3">CECT 20119</strain>
    </source>
</reference>
<organism evidence="2 3">
    <name type="scientific">Elsinoe ampelina</name>
    <dbReference type="NCBI Taxonomy" id="302913"/>
    <lineage>
        <taxon>Eukaryota</taxon>
        <taxon>Fungi</taxon>
        <taxon>Dikarya</taxon>
        <taxon>Ascomycota</taxon>
        <taxon>Pezizomycotina</taxon>
        <taxon>Dothideomycetes</taxon>
        <taxon>Dothideomycetidae</taxon>
        <taxon>Myriangiales</taxon>
        <taxon>Elsinoaceae</taxon>
        <taxon>Elsinoe</taxon>
    </lineage>
</organism>
<protein>
    <submittedName>
        <fullName evidence="2">Uncharacterized protein</fullName>
    </submittedName>
</protein>
<evidence type="ECO:0000313" key="2">
    <source>
        <dbReference type="EMBL" id="KAF2221481.1"/>
    </source>
</evidence>
<dbReference type="Gene3D" id="3.50.50.60">
    <property type="entry name" value="FAD/NAD(P)-binding domain"/>
    <property type="match status" value="1"/>
</dbReference>
<accession>A0A6A6G6T9</accession>
<dbReference type="EMBL" id="ML992510">
    <property type="protein sequence ID" value="KAF2221481.1"/>
    <property type="molecule type" value="Genomic_DNA"/>
</dbReference>